<sequence length="84" mass="10069">MKLNTEQQSYNGIPLRLIKRNYKQYKAKRFLINDTNQNVWIPNKHLEQDGTIKKGENLDYIFRKSHRKLEIASVPNVRRSNQNN</sequence>
<dbReference type="EMBL" id="JALANJ010000003">
    <property type="protein sequence ID" value="MCY8119569.1"/>
    <property type="molecule type" value="Genomic_DNA"/>
</dbReference>
<accession>A0A9Q4H9M1</accession>
<protein>
    <submittedName>
        <fullName evidence="1">Uncharacterized protein</fullName>
    </submittedName>
</protein>
<evidence type="ECO:0000313" key="1">
    <source>
        <dbReference type="EMBL" id="MCY8119569.1"/>
    </source>
</evidence>
<dbReference type="AlphaFoldDB" id="A0A9Q4H9M1"/>
<evidence type="ECO:0000313" key="2">
    <source>
        <dbReference type="Proteomes" id="UP001070352"/>
    </source>
</evidence>
<name>A0A9Q4H9M1_BACSC</name>
<proteinExistence type="predicted"/>
<comment type="caution">
    <text evidence="1">The sequence shown here is derived from an EMBL/GenBank/DDBJ whole genome shotgun (WGS) entry which is preliminary data.</text>
</comment>
<reference evidence="1" key="1">
    <citation type="submission" date="2022-02" db="EMBL/GenBank/DDBJ databases">
        <title>Crop Bioprotection Bacillus Genome Sequencing.</title>
        <authorList>
            <person name="Dunlap C."/>
        </authorList>
    </citation>
    <scope>NUCLEOTIDE SEQUENCE</scope>
    <source>
        <strain evidence="1">M18B4</strain>
    </source>
</reference>
<gene>
    <name evidence="1" type="ORF">MOC45_02945</name>
</gene>
<organism evidence="1 2">
    <name type="scientific">Bacillus spizizenii</name>
    <name type="common">Bacillus subtilis subsp. spizizenii</name>
    <dbReference type="NCBI Taxonomy" id="96241"/>
    <lineage>
        <taxon>Bacteria</taxon>
        <taxon>Bacillati</taxon>
        <taxon>Bacillota</taxon>
        <taxon>Bacilli</taxon>
        <taxon>Bacillales</taxon>
        <taxon>Bacillaceae</taxon>
        <taxon>Bacillus</taxon>
    </lineage>
</organism>
<dbReference type="Proteomes" id="UP001070352">
    <property type="component" value="Unassembled WGS sequence"/>
</dbReference>